<dbReference type="Pfam" id="PF00651">
    <property type="entry name" value="BTB"/>
    <property type="match status" value="1"/>
</dbReference>
<name>A0ABP1E0E4_9APHY</name>
<protein>
    <recommendedName>
        <fullName evidence="2">BTB domain-containing protein</fullName>
    </recommendedName>
</protein>
<dbReference type="EMBL" id="OZ037950">
    <property type="protein sequence ID" value="CAL1712999.1"/>
    <property type="molecule type" value="Genomic_DNA"/>
</dbReference>
<proteinExistence type="predicted"/>
<evidence type="ECO:0000313" key="4">
    <source>
        <dbReference type="Proteomes" id="UP001497453"/>
    </source>
</evidence>
<reference evidence="4" key="1">
    <citation type="submission" date="2024-04" db="EMBL/GenBank/DDBJ databases">
        <authorList>
            <person name="Shaw F."/>
            <person name="Minotto A."/>
        </authorList>
    </citation>
    <scope>NUCLEOTIDE SEQUENCE [LARGE SCALE GENOMIC DNA]</scope>
</reference>
<organism evidence="3 4">
    <name type="scientific">Somion occarium</name>
    <dbReference type="NCBI Taxonomy" id="3059160"/>
    <lineage>
        <taxon>Eukaryota</taxon>
        <taxon>Fungi</taxon>
        <taxon>Dikarya</taxon>
        <taxon>Basidiomycota</taxon>
        <taxon>Agaricomycotina</taxon>
        <taxon>Agaricomycetes</taxon>
        <taxon>Polyporales</taxon>
        <taxon>Cerrenaceae</taxon>
        <taxon>Somion</taxon>
    </lineage>
</organism>
<feature type="compositionally biased region" description="Polar residues" evidence="1">
    <location>
        <begin position="67"/>
        <end position="79"/>
    </location>
</feature>
<evidence type="ECO:0000259" key="2">
    <source>
        <dbReference type="PROSITE" id="PS50097"/>
    </source>
</evidence>
<evidence type="ECO:0000313" key="3">
    <source>
        <dbReference type="EMBL" id="CAL1712999.1"/>
    </source>
</evidence>
<dbReference type="PROSITE" id="PS50097">
    <property type="entry name" value="BTB"/>
    <property type="match status" value="1"/>
</dbReference>
<feature type="compositionally biased region" description="Basic and acidic residues" evidence="1">
    <location>
        <begin position="55"/>
        <end position="66"/>
    </location>
</feature>
<feature type="compositionally biased region" description="Low complexity" evidence="1">
    <location>
        <begin position="1"/>
        <end position="29"/>
    </location>
</feature>
<dbReference type="InterPro" id="IPR000210">
    <property type="entry name" value="BTB/POZ_dom"/>
</dbReference>
<dbReference type="Gene3D" id="3.30.710.10">
    <property type="entry name" value="Potassium Channel Kv1.1, Chain A"/>
    <property type="match status" value="1"/>
</dbReference>
<feature type="region of interest" description="Disordered" evidence="1">
    <location>
        <begin position="1"/>
        <end position="85"/>
    </location>
</feature>
<feature type="region of interest" description="Disordered" evidence="1">
    <location>
        <begin position="334"/>
        <end position="356"/>
    </location>
</feature>
<dbReference type="Proteomes" id="UP001497453">
    <property type="component" value="Chromosome 7"/>
</dbReference>
<sequence length="496" mass="55054">MISSSSTSAAPQSYLSSSTSSSTASPSLSNHEELEDIPFSDSGFEPPRKRQRTRTIVDHSAHESIMSRDSNMSGSSTPMDPTKCKDGEYSSFTFHSESENQDVTLHRDDRFYLPDADCVIRVGDTLFKVHKFLLARDSSAFQHMFTLPPDHSLNTRHLAQEGASDQNPIILYGESEDNFRVLLGLLYSLPHELQVYHTASVQLPQLITLTSILNKYHFSGTCAWALCALYNVLSGGYGTTPAQYSLSECSERLLERIVEVACVCEHQELRNYVEERWMGRIWGLNSDPLNGKRREKAVRRAVRVADTWGMKRLAGVAYYVLLVEMDGKIERTFSIDPSSSASSDEGTNEDDQTPPPLSPVQIIRLLSGHMSLVSLWDQLRRSAPAFARPDGCVFHVHGCLSVWSSAWAEAARSDVTLNKYRSCDIVGRLKRMEEQLMGNTDLQCALTPGCRRKAMFAIRELVSSVTDGLAGHFVDVVNVDEEANADGGEGMVVAPV</sequence>
<dbReference type="SMART" id="SM00225">
    <property type="entry name" value="BTB"/>
    <property type="match status" value="1"/>
</dbReference>
<feature type="domain" description="BTB" evidence="2">
    <location>
        <begin position="116"/>
        <end position="188"/>
    </location>
</feature>
<dbReference type="SUPFAM" id="SSF54695">
    <property type="entry name" value="POZ domain"/>
    <property type="match status" value="1"/>
</dbReference>
<accession>A0ABP1E0E4</accession>
<keyword evidence="4" id="KW-1185">Reference proteome</keyword>
<dbReference type="InterPro" id="IPR011333">
    <property type="entry name" value="SKP1/BTB/POZ_sf"/>
</dbReference>
<gene>
    <name evidence="3" type="ORF">GFSPODELE1_LOCUS9106</name>
</gene>
<evidence type="ECO:0000256" key="1">
    <source>
        <dbReference type="SAM" id="MobiDB-lite"/>
    </source>
</evidence>
<dbReference type="CDD" id="cd18186">
    <property type="entry name" value="BTB_POZ_ZBTB_KLHL-like"/>
    <property type="match status" value="1"/>
</dbReference>